<evidence type="ECO:0008006" key="2">
    <source>
        <dbReference type="Google" id="ProtNLM"/>
    </source>
</evidence>
<reference evidence="1" key="1">
    <citation type="submission" date="2015-10" db="EMBL/GenBank/DDBJ databases">
        <authorList>
            <person name="Gilbert D.G."/>
        </authorList>
    </citation>
    <scope>NUCLEOTIDE SEQUENCE</scope>
</reference>
<sequence length="378" mass="40800">MKAQKTLLAIALGLAASQTFADAISDGKFYADVTARFESADQDNGASKTANALIADTAFGYESKDFSGFKFLAEYEVVNAMIDNYAPETAGFDTVADPEVREWNRAQISYANDGYTAVLGRQRIILDNARFVGNVGWRANEQTFDAATVGYTIGDVAVKYSYIDQVNSILPKFDADVTDHLLNISYSGIKAGKLTAYAYLLKDDDTDAKNDTFGASFGGKTAVNDLSVIYSAEVATQSTDDFDALYYALEGGVVVDGITIALGNETLGSDSGDYGFQTPLATKHAFNGWADMFLATPKDGLSDTYLKVAGMAAGVKLVGVYHDFKADEGSNDYGSEIDLLAVKKLNDKVTVGAKYATYSAEDTYVDTDKFWLWAQAKF</sequence>
<proteinExistence type="predicted"/>
<name>A0A160TB81_9ZZZZ</name>
<organism evidence="1">
    <name type="scientific">hydrothermal vent metagenome</name>
    <dbReference type="NCBI Taxonomy" id="652676"/>
    <lineage>
        <taxon>unclassified sequences</taxon>
        <taxon>metagenomes</taxon>
        <taxon>ecological metagenomes</taxon>
    </lineage>
</organism>
<dbReference type="AlphaFoldDB" id="A0A160TB81"/>
<accession>A0A160TB81</accession>
<dbReference type="EMBL" id="CZQC01000034">
    <property type="protein sequence ID" value="CUS41041.1"/>
    <property type="molecule type" value="Genomic_DNA"/>
</dbReference>
<gene>
    <name evidence="1" type="ORF">MGWOODY_Tha1932</name>
</gene>
<evidence type="ECO:0000313" key="1">
    <source>
        <dbReference type="EMBL" id="CUS41041.1"/>
    </source>
</evidence>
<protein>
    <recommendedName>
        <fullName evidence="2">Alginate export domain-containing protein</fullName>
    </recommendedName>
</protein>